<dbReference type="Proteomes" id="UP000006727">
    <property type="component" value="Chromosome 21"/>
</dbReference>
<proteinExistence type="predicted"/>
<feature type="compositionally biased region" description="Basic and acidic residues" evidence="1">
    <location>
        <begin position="135"/>
        <end position="149"/>
    </location>
</feature>
<accession>A0A2K1ISS5</accession>
<dbReference type="InParanoid" id="A0A2K1ISS5"/>
<dbReference type="EnsemblPlants" id="Pp3c21_20790V3.1">
    <property type="protein sequence ID" value="Pp3c21_20790V3.1"/>
    <property type="gene ID" value="Pp3c21_20790"/>
</dbReference>
<dbReference type="AlphaFoldDB" id="A0A2K1ISS5"/>
<dbReference type="EMBL" id="ABEU02000021">
    <property type="protein sequence ID" value="PNR32325.1"/>
    <property type="molecule type" value="Genomic_DNA"/>
</dbReference>
<organism evidence="2">
    <name type="scientific">Physcomitrium patens</name>
    <name type="common">Spreading-leaved earth moss</name>
    <name type="synonym">Physcomitrella patens</name>
    <dbReference type="NCBI Taxonomy" id="3218"/>
    <lineage>
        <taxon>Eukaryota</taxon>
        <taxon>Viridiplantae</taxon>
        <taxon>Streptophyta</taxon>
        <taxon>Embryophyta</taxon>
        <taxon>Bryophyta</taxon>
        <taxon>Bryophytina</taxon>
        <taxon>Bryopsida</taxon>
        <taxon>Funariidae</taxon>
        <taxon>Funariales</taxon>
        <taxon>Funariaceae</taxon>
        <taxon>Physcomitrium</taxon>
    </lineage>
</organism>
<evidence type="ECO:0000313" key="4">
    <source>
        <dbReference type="Proteomes" id="UP000006727"/>
    </source>
</evidence>
<reference evidence="2 4" key="1">
    <citation type="journal article" date="2008" name="Science">
        <title>The Physcomitrella genome reveals evolutionary insights into the conquest of land by plants.</title>
        <authorList>
            <person name="Rensing S."/>
            <person name="Lang D."/>
            <person name="Zimmer A."/>
            <person name="Terry A."/>
            <person name="Salamov A."/>
            <person name="Shapiro H."/>
            <person name="Nishiyama T."/>
            <person name="Perroud P.-F."/>
            <person name="Lindquist E."/>
            <person name="Kamisugi Y."/>
            <person name="Tanahashi T."/>
            <person name="Sakakibara K."/>
            <person name="Fujita T."/>
            <person name="Oishi K."/>
            <person name="Shin-I T."/>
            <person name="Kuroki Y."/>
            <person name="Toyoda A."/>
            <person name="Suzuki Y."/>
            <person name="Hashimoto A."/>
            <person name="Yamaguchi K."/>
            <person name="Sugano A."/>
            <person name="Kohara Y."/>
            <person name="Fujiyama A."/>
            <person name="Anterola A."/>
            <person name="Aoki S."/>
            <person name="Ashton N."/>
            <person name="Barbazuk W.B."/>
            <person name="Barker E."/>
            <person name="Bennetzen J."/>
            <person name="Bezanilla M."/>
            <person name="Blankenship R."/>
            <person name="Cho S.H."/>
            <person name="Dutcher S."/>
            <person name="Estelle M."/>
            <person name="Fawcett J.A."/>
            <person name="Gundlach H."/>
            <person name="Hanada K."/>
            <person name="Heyl A."/>
            <person name="Hicks K.A."/>
            <person name="Hugh J."/>
            <person name="Lohr M."/>
            <person name="Mayer K."/>
            <person name="Melkozernov A."/>
            <person name="Murata T."/>
            <person name="Nelson D."/>
            <person name="Pils B."/>
            <person name="Prigge M."/>
            <person name="Reiss B."/>
            <person name="Renner T."/>
            <person name="Rombauts S."/>
            <person name="Rushton P."/>
            <person name="Sanderfoot A."/>
            <person name="Schween G."/>
            <person name="Shiu S.-H."/>
            <person name="Stueber K."/>
            <person name="Theodoulou F.L."/>
            <person name="Tu H."/>
            <person name="Van de Peer Y."/>
            <person name="Verrier P.J."/>
            <person name="Waters E."/>
            <person name="Wood A."/>
            <person name="Yang L."/>
            <person name="Cove D."/>
            <person name="Cuming A."/>
            <person name="Hasebe M."/>
            <person name="Lucas S."/>
            <person name="Mishler D.B."/>
            <person name="Reski R."/>
            <person name="Grigoriev I."/>
            <person name="Quatrano R.S."/>
            <person name="Boore J.L."/>
        </authorList>
    </citation>
    <scope>NUCLEOTIDE SEQUENCE [LARGE SCALE GENOMIC DNA]</scope>
    <source>
        <strain evidence="3 4">cv. Gransden 2004</strain>
    </source>
</reference>
<evidence type="ECO:0000313" key="3">
    <source>
        <dbReference type="EnsemblPlants" id="Pp3c21_20790V3.1"/>
    </source>
</evidence>
<gene>
    <name evidence="2" type="ORF">PHYPA_026451</name>
</gene>
<dbReference type="Gramene" id="Pp3c21_20790V3.1">
    <property type="protein sequence ID" value="Pp3c21_20790V3.1"/>
    <property type="gene ID" value="Pp3c21_20790"/>
</dbReference>
<keyword evidence="4" id="KW-1185">Reference proteome</keyword>
<name>A0A2K1ISS5_PHYPA</name>
<reference evidence="3" key="3">
    <citation type="submission" date="2020-12" db="UniProtKB">
        <authorList>
            <consortium name="EnsemblPlants"/>
        </authorList>
    </citation>
    <scope>IDENTIFICATION</scope>
</reference>
<protein>
    <submittedName>
        <fullName evidence="2 3">Uncharacterized protein</fullName>
    </submittedName>
</protein>
<sequence>MSSSNQKRALRIVAKIVKLALTRAAGSLHWVQTLDDEKLEGGGGGGGLGVNGFGGIQQISHVVVNRLLKRLALLQGLHLLVHGIRVVSLGVQRSLGLLLATIPVKEVVVVQANHGGGVPNQRAGVRVAIPRGRRNASEHGRQPPHERRLPAPGVRSHSNDHRLPTSSFANHHGPWGTALRRHRSLQRRDVAHTDKLWPWKADVNCTGREEGIGKCLMLWMMNSSERDTVPLYEALREGGPKKDLTVIGMLCTRIKLVFVGEI</sequence>
<evidence type="ECO:0000313" key="2">
    <source>
        <dbReference type="EMBL" id="PNR32325.1"/>
    </source>
</evidence>
<reference evidence="2 4" key="2">
    <citation type="journal article" date="2018" name="Plant J.">
        <title>The Physcomitrella patens chromosome-scale assembly reveals moss genome structure and evolution.</title>
        <authorList>
            <person name="Lang D."/>
            <person name="Ullrich K.K."/>
            <person name="Murat F."/>
            <person name="Fuchs J."/>
            <person name="Jenkins J."/>
            <person name="Haas F.B."/>
            <person name="Piednoel M."/>
            <person name="Gundlach H."/>
            <person name="Van Bel M."/>
            <person name="Meyberg R."/>
            <person name="Vives C."/>
            <person name="Morata J."/>
            <person name="Symeonidi A."/>
            <person name="Hiss M."/>
            <person name="Muchero W."/>
            <person name="Kamisugi Y."/>
            <person name="Saleh O."/>
            <person name="Blanc G."/>
            <person name="Decker E.L."/>
            <person name="van Gessel N."/>
            <person name="Grimwood J."/>
            <person name="Hayes R.D."/>
            <person name="Graham S.W."/>
            <person name="Gunter L.E."/>
            <person name="McDaniel S.F."/>
            <person name="Hoernstein S.N.W."/>
            <person name="Larsson A."/>
            <person name="Li F.W."/>
            <person name="Perroud P.F."/>
            <person name="Phillips J."/>
            <person name="Ranjan P."/>
            <person name="Rokshar D.S."/>
            <person name="Rothfels C.J."/>
            <person name="Schneider L."/>
            <person name="Shu S."/>
            <person name="Stevenson D.W."/>
            <person name="Thummler F."/>
            <person name="Tillich M."/>
            <person name="Villarreal Aguilar J.C."/>
            <person name="Widiez T."/>
            <person name="Wong G.K."/>
            <person name="Wymore A."/>
            <person name="Zhang Y."/>
            <person name="Zimmer A.D."/>
            <person name="Quatrano R.S."/>
            <person name="Mayer K.F.X."/>
            <person name="Goodstein D."/>
            <person name="Casacuberta J.M."/>
            <person name="Vandepoele K."/>
            <person name="Reski R."/>
            <person name="Cuming A.C."/>
            <person name="Tuskan G.A."/>
            <person name="Maumus F."/>
            <person name="Salse J."/>
            <person name="Schmutz J."/>
            <person name="Rensing S.A."/>
        </authorList>
    </citation>
    <scope>NUCLEOTIDE SEQUENCE [LARGE SCALE GENOMIC DNA]</scope>
    <source>
        <strain evidence="3 4">cv. Gransden 2004</strain>
    </source>
</reference>
<feature type="region of interest" description="Disordered" evidence="1">
    <location>
        <begin position="133"/>
        <end position="175"/>
    </location>
</feature>
<evidence type="ECO:0000256" key="1">
    <source>
        <dbReference type="SAM" id="MobiDB-lite"/>
    </source>
</evidence>